<gene>
    <name evidence="1" type="ORF">OXD698_LOCUS52328</name>
</gene>
<evidence type="ECO:0000313" key="1">
    <source>
        <dbReference type="EMBL" id="CAF4415867.1"/>
    </source>
</evidence>
<dbReference type="EMBL" id="CAJOAZ010028237">
    <property type="protein sequence ID" value="CAF4415867.1"/>
    <property type="molecule type" value="Genomic_DNA"/>
</dbReference>
<reference evidence="1" key="1">
    <citation type="submission" date="2021-02" db="EMBL/GenBank/DDBJ databases">
        <authorList>
            <person name="Nowell W R."/>
        </authorList>
    </citation>
    <scope>NUCLEOTIDE SEQUENCE</scope>
</reference>
<sequence>MLKSIVQRPLNMVASTCRTVSNNSQVQDILDKYDPQL</sequence>
<evidence type="ECO:0000313" key="2">
    <source>
        <dbReference type="Proteomes" id="UP000663844"/>
    </source>
</evidence>
<dbReference type="AlphaFoldDB" id="A0A820Q6N2"/>
<dbReference type="Proteomes" id="UP000663844">
    <property type="component" value="Unassembled WGS sequence"/>
</dbReference>
<comment type="caution">
    <text evidence="1">The sequence shown here is derived from an EMBL/GenBank/DDBJ whole genome shotgun (WGS) entry which is preliminary data.</text>
</comment>
<proteinExistence type="predicted"/>
<organism evidence="1 2">
    <name type="scientific">Adineta steineri</name>
    <dbReference type="NCBI Taxonomy" id="433720"/>
    <lineage>
        <taxon>Eukaryota</taxon>
        <taxon>Metazoa</taxon>
        <taxon>Spiralia</taxon>
        <taxon>Gnathifera</taxon>
        <taxon>Rotifera</taxon>
        <taxon>Eurotatoria</taxon>
        <taxon>Bdelloidea</taxon>
        <taxon>Adinetida</taxon>
        <taxon>Adinetidae</taxon>
        <taxon>Adineta</taxon>
    </lineage>
</organism>
<feature type="non-terminal residue" evidence="1">
    <location>
        <position position="37"/>
    </location>
</feature>
<accession>A0A820Q6N2</accession>
<protein>
    <submittedName>
        <fullName evidence="1">Uncharacterized protein</fullName>
    </submittedName>
</protein>
<name>A0A820Q6N2_9BILA</name>